<name>A0AAF3F120_9BILA</name>
<dbReference type="InterPro" id="IPR036236">
    <property type="entry name" value="Znf_C2H2_sf"/>
</dbReference>
<keyword evidence="8" id="KW-1185">Reference proteome</keyword>
<dbReference type="SMART" id="SM00355">
    <property type="entry name" value="ZnF_C2H2"/>
    <property type="match status" value="5"/>
</dbReference>
<evidence type="ECO:0000256" key="2">
    <source>
        <dbReference type="ARBA" id="ARBA00022737"/>
    </source>
</evidence>
<dbReference type="InterPro" id="IPR013087">
    <property type="entry name" value="Znf_C2H2_type"/>
</dbReference>
<reference evidence="9 10" key="1">
    <citation type="submission" date="2024-02" db="UniProtKB">
        <authorList>
            <consortium name="WormBaseParasite"/>
        </authorList>
    </citation>
    <scope>IDENTIFICATION</scope>
</reference>
<feature type="region of interest" description="Disordered" evidence="6">
    <location>
        <begin position="202"/>
        <end position="227"/>
    </location>
</feature>
<keyword evidence="3 5" id="KW-0863">Zinc-finger</keyword>
<organism evidence="8 10">
    <name type="scientific">Mesorhabditis belari</name>
    <dbReference type="NCBI Taxonomy" id="2138241"/>
    <lineage>
        <taxon>Eukaryota</taxon>
        <taxon>Metazoa</taxon>
        <taxon>Ecdysozoa</taxon>
        <taxon>Nematoda</taxon>
        <taxon>Chromadorea</taxon>
        <taxon>Rhabditida</taxon>
        <taxon>Rhabditina</taxon>
        <taxon>Rhabditomorpha</taxon>
        <taxon>Rhabditoidea</taxon>
        <taxon>Rhabditidae</taxon>
        <taxon>Mesorhabditinae</taxon>
        <taxon>Mesorhabditis</taxon>
    </lineage>
</organism>
<evidence type="ECO:0000259" key="7">
    <source>
        <dbReference type="PROSITE" id="PS50157"/>
    </source>
</evidence>
<dbReference type="Pfam" id="PF00096">
    <property type="entry name" value="zf-C2H2"/>
    <property type="match status" value="2"/>
</dbReference>
<feature type="domain" description="C2H2-type" evidence="7">
    <location>
        <begin position="350"/>
        <end position="377"/>
    </location>
</feature>
<protein>
    <recommendedName>
        <fullName evidence="7">C2H2-type domain-containing protein</fullName>
    </recommendedName>
</protein>
<dbReference type="WBParaSite" id="MBELARI_LOCUS1382">
    <property type="protein sequence ID" value="MBELARI_LOCUS1382"/>
    <property type="gene ID" value="MBELARI_LOCUS1382"/>
</dbReference>
<accession>A0AAF3F120</accession>
<dbReference type="SUPFAM" id="SSF57667">
    <property type="entry name" value="beta-beta-alpha zinc fingers"/>
    <property type="match status" value="2"/>
</dbReference>
<dbReference type="PROSITE" id="PS00028">
    <property type="entry name" value="ZINC_FINGER_C2H2_1"/>
    <property type="match status" value="2"/>
</dbReference>
<evidence type="ECO:0000256" key="4">
    <source>
        <dbReference type="ARBA" id="ARBA00022833"/>
    </source>
</evidence>
<keyword evidence="2" id="KW-0677">Repeat</keyword>
<dbReference type="FunFam" id="3.30.160.60:FF:000100">
    <property type="entry name" value="Zinc finger 45-like"/>
    <property type="match status" value="1"/>
</dbReference>
<dbReference type="FunFam" id="3.30.160.60:FF:002343">
    <property type="entry name" value="Zinc finger protein 33A"/>
    <property type="match status" value="1"/>
</dbReference>
<dbReference type="PANTHER" id="PTHR23235">
    <property type="entry name" value="KRUEPPEL-LIKE TRANSCRIPTION FACTOR"/>
    <property type="match status" value="1"/>
</dbReference>
<dbReference type="GO" id="GO:0008270">
    <property type="term" value="F:zinc ion binding"/>
    <property type="evidence" value="ECO:0007669"/>
    <property type="project" value="UniProtKB-KW"/>
</dbReference>
<feature type="domain" description="C2H2-type" evidence="7">
    <location>
        <begin position="378"/>
        <end position="403"/>
    </location>
</feature>
<feature type="domain" description="C2H2-type" evidence="7">
    <location>
        <begin position="323"/>
        <end position="349"/>
    </location>
</feature>
<dbReference type="WBParaSite" id="MBELARI_LOCUS20054">
    <property type="protein sequence ID" value="MBELARI_LOCUS20054"/>
    <property type="gene ID" value="MBELARI_LOCUS20054"/>
</dbReference>
<evidence type="ECO:0000256" key="5">
    <source>
        <dbReference type="PROSITE-ProRule" id="PRU00042"/>
    </source>
</evidence>
<keyword evidence="4" id="KW-0862">Zinc</keyword>
<dbReference type="Proteomes" id="UP000887575">
    <property type="component" value="Unassembled WGS sequence"/>
</dbReference>
<evidence type="ECO:0000256" key="1">
    <source>
        <dbReference type="ARBA" id="ARBA00022723"/>
    </source>
</evidence>
<evidence type="ECO:0000256" key="6">
    <source>
        <dbReference type="SAM" id="MobiDB-lite"/>
    </source>
</evidence>
<proteinExistence type="predicted"/>
<dbReference type="PROSITE" id="PS50157">
    <property type="entry name" value="ZINC_FINGER_C2H2_2"/>
    <property type="match status" value="3"/>
</dbReference>
<sequence length="403" mass="45956">MNQYAQNQSRPLSILQFTIADVLFENRILTFDLRLESPISQIGSSFHKSTFWLSSPADTEAFFVSEIGGDLEHHIRQLCQPDPNRRIHIECPHGAIFLHLIDPNGTVAIPLAIPSPPRQIDRLKMMLNMEKNKHGEAMRQIFKLQADATTATQKSEQLEQLCDSQLREINCLRNILREHATAHEHEMHTKTPLKCLVPSMLSPSKVQNDEPQQDFNNDQPGTSKETNLQERTTTQLLALTHSISSTTSASTEQSQKELLIGIAQQIICSLCPENFHLPDLKEMEQHFLQTHMDEEKKSCRACPTDSNPANLFQHIRQHANRIYSCMRCGKRGQKHLIKAHLRTHTGEKPFSCETCGRGFADASTLRRHRMIHTGEKKHECPICGRSIARKDNVKVHIRSHKET</sequence>
<keyword evidence="1" id="KW-0479">Metal-binding</keyword>
<dbReference type="AlphaFoldDB" id="A0AAF3F120"/>
<evidence type="ECO:0000313" key="10">
    <source>
        <dbReference type="WBParaSite" id="MBELARI_LOCUS20054"/>
    </source>
</evidence>
<evidence type="ECO:0000256" key="3">
    <source>
        <dbReference type="ARBA" id="ARBA00022771"/>
    </source>
</evidence>
<dbReference type="Gene3D" id="3.30.160.60">
    <property type="entry name" value="Classic Zinc Finger"/>
    <property type="match status" value="3"/>
</dbReference>
<evidence type="ECO:0000313" key="9">
    <source>
        <dbReference type="WBParaSite" id="MBELARI_LOCUS1382"/>
    </source>
</evidence>
<evidence type="ECO:0000313" key="8">
    <source>
        <dbReference type="Proteomes" id="UP000887575"/>
    </source>
</evidence>